<protein>
    <submittedName>
        <fullName evidence="1">DNA polymerase III subunit delta</fullName>
        <ecNumber evidence="1">2.7.7.7</ecNumber>
    </submittedName>
</protein>
<keyword evidence="1" id="KW-0548">Nucleotidyltransferase</keyword>
<dbReference type="FunFam" id="3.40.50.300:FF:001255">
    <property type="entry name" value="DNA polymerase III subunit delta"/>
    <property type="match status" value="1"/>
</dbReference>
<name>A0A6G7WHR0_9LACT</name>
<evidence type="ECO:0000313" key="2">
    <source>
        <dbReference type="Proteomes" id="UP000501830"/>
    </source>
</evidence>
<dbReference type="PANTHER" id="PTHR11669">
    <property type="entry name" value="REPLICATION FACTOR C / DNA POLYMERASE III GAMMA-TAU SUBUNIT"/>
    <property type="match status" value="1"/>
</dbReference>
<dbReference type="KEGG" id="jpo:G7058_06750"/>
<dbReference type="RefSeq" id="WP_166062804.1">
    <property type="nucleotide sequence ID" value="NZ_CP049889.1"/>
</dbReference>
<dbReference type="AlphaFoldDB" id="A0A6G7WHR0"/>
<dbReference type="GO" id="GO:0006261">
    <property type="term" value="P:DNA-templated DNA replication"/>
    <property type="evidence" value="ECO:0007669"/>
    <property type="project" value="TreeGrafter"/>
</dbReference>
<organism evidence="1 2">
    <name type="scientific">Jeotgalibaca porci</name>
    <dbReference type="NCBI Taxonomy" id="1868793"/>
    <lineage>
        <taxon>Bacteria</taxon>
        <taxon>Bacillati</taxon>
        <taxon>Bacillota</taxon>
        <taxon>Bacilli</taxon>
        <taxon>Lactobacillales</taxon>
        <taxon>Carnobacteriaceae</taxon>
        <taxon>Jeotgalibaca</taxon>
    </lineage>
</organism>
<dbReference type="EC" id="2.7.7.7" evidence="1"/>
<dbReference type="Pfam" id="PF13177">
    <property type="entry name" value="DNA_pol3_delta2"/>
    <property type="match status" value="1"/>
</dbReference>
<evidence type="ECO:0000313" key="1">
    <source>
        <dbReference type="EMBL" id="QIK51747.1"/>
    </source>
</evidence>
<dbReference type="GO" id="GO:0003887">
    <property type="term" value="F:DNA-directed DNA polymerase activity"/>
    <property type="evidence" value="ECO:0007669"/>
    <property type="project" value="UniProtKB-EC"/>
</dbReference>
<gene>
    <name evidence="1" type="primary">holB</name>
    <name evidence="1" type="ORF">G7058_06750</name>
</gene>
<dbReference type="GO" id="GO:0008408">
    <property type="term" value="F:3'-5' exonuclease activity"/>
    <property type="evidence" value="ECO:0007669"/>
    <property type="project" value="InterPro"/>
</dbReference>
<dbReference type="NCBIfam" id="TIGR00678">
    <property type="entry name" value="holB"/>
    <property type="match status" value="1"/>
</dbReference>
<accession>A0A6G7WHR0</accession>
<keyword evidence="2" id="KW-1185">Reference proteome</keyword>
<dbReference type="Gene3D" id="3.40.50.300">
    <property type="entry name" value="P-loop containing nucleotide triphosphate hydrolases"/>
    <property type="match status" value="1"/>
</dbReference>
<dbReference type="NCBIfam" id="NF005972">
    <property type="entry name" value="PRK08058.1"/>
    <property type="match status" value="1"/>
</dbReference>
<dbReference type="Proteomes" id="UP000501830">
    <property type="component" value="Chromosome"/>
</dbReference>
<dbReference type="InterPro" id="IPR004622">
    <property type="entry name" value="DNA_pol_HolB"/>
</dbReference>
<dbReference type="InterPro" id="IPR050238">
    <property type="entry name" value="DNA_Rep/Repair_Clamp_Loader"/>
</dbReference>
<dbReference type="GeneID" id="94552976"/>
<dbReference type="SUPFAM" id="SSF52540">
    <property type="entry name" value="P-loop containing nucleoside triphosphate hydrolases"/>
    <property type="match status" value="1"/>
</dbReference>
<dbReference type="PANTHER" id="PTHR11669:SF8">
    <property type="entry name" value="DNA POLYMERASE III SUBUNIT DELTA"/>
    <property type="match status" value="1"/>
</dbReference>
<proteinExistence type="predicted"/>
<sequence>MTEVEKKQPELERLFTNAITGKRLGHAYLFEGARGTGKRALAEWIAQAVFCENGETGKPCGQCRNCRRLNEGNQLDLISVEPDGQSIKVDQIRQLKAEFSKSAVEGSKKVYIIEQAEKMTISAANSLLTFLEEPGIDTYLFLLTTVKENILPTIRSRCQIIHFQPLKPKVMAEAFREAGISEQNIGVLSALTNDYEEAKRLEEDEWFQEIKGKVWTWFNQMVNRNPLAFITVQTDLMPVLKERAQVTMCLDLLLFHYRDMLYISFGHEQAAVHQHLIKAYHALQSESRYLTQQIENILDGKKAIQANVQAQGILESLVIKNQTIK</sequence>
<keyword evidence="1" id="KW-0808">Transferase</keyword>
<dbReference type="EMBL" id="CP049889">
    <property type="protein sequence ID" value="QIK51747.1"/>
    <property type="molecule type" value="Genomic_DNA"/>
</dbReference>
<reference evidence="1 2" key="1">
    <citation type="journal article" date="2017" name="Int. J. Syst. Evol. Microbiol.">
        <title>Jeotgalibaca porci sp. nov. and Jeotgalibaca arthritidis sp. nov., isolated from pigs, and emended description of the genus Jeotgalibaca.</title>
        <authorList>
            <person name="Zamora L."/>
            <person name="Perez-Sancho M."/>
            <person name="Dominguez L."/>
            <person name="Fernandez-Garayzabal J.F."/>
            <person name="Vela A.I."/>
        </authorList>
    </citation>
    <scope>NUCLEOTIDE SEQUENCE [LARGE SCALE GENOMIC DNA]</scope>
    <source>
        <strain evidence="1 2">CCUG 69148</strain>
    </source>
</reference>
<dbReference type="InterPro" id="IPR027417">
    <property type="entry name" value="P-loop_NTPase"/>
</dbReference>